<dbReference type="SUPFAM" id="SSF52540">
    <property type="entry name" value="P-loop containing nucleoside triphosphate hydrolases"/>
    <property type="match status" value="1"/>
</dbReference>
<dbReference type="PANTHER" id="PTHR10344">
    <property type="entry name" value="THYMIDYLATE KINASE"/>
    <property type="match status" value="1"/>
</dbReference>
<comment type="catalytic activity">
    <reaction evidence="7">
        <text>dTMP + ATP = dTDP + ADP</text>
        <dbReference type="Rhea" id="RHEA:13517"/>
        <dbReference type="ChEBI" id="CHEBI:30616"/>
        <dbReference type="ChEBI" id="CHEBI:58369"/>
        <dbReference type="ChEBI" id="CHEBI:63528"/>
        <dbReference type="ChEBI" id="CHEBI:456216"/>
        <dbReference type="EC" id="2.7.4.9"/>
    </reaction>
</comment>
<reference evidence="9 10" key="1">
    <citation type="journal article" date="2016" name="Nat. Commun.">
        <title>Thousands of microbial genomes shed light on interconnected biogeochemical processes in an aquifer system.</title>
        <authorList>
            <person name="Anantharaman K."/>
            <person name="Brown C.T."/>
            <person name="Hug L.A."/>
            <person name="Sharon I."/>
            <person name="Castelle C.J."/>
            <person name="Probst A.J."/>
            <person name="Thomas B.C."/>
            <person name="Singh A."/>
            <person name="Wilkins M.J."/>
            <person name="Karaoz U."/>
            <person name="Brodie E.L."/>
            <person name="Williams K.H."/>
            <person name="Hubbard S.S."/>
            <person name="Banfield J.F."/>
        </authorList>
    </citation>
    <scope>NUCLEOTIDE SEQUENCE [LARGE SCALE GENOMIC DNA]</scope>
</reference>
<dbReference type="EMBL" id="MFKP01000052">
    <property type="protein sequence ID" value="OGG43115.1"/>
    <property type="molecule type" value="Genomic_DNA"/>
</dbReference>
<evidence type="ECO:0000256" key="6">
    <source>
        <dbReference type="ARBA" id="ARBA00022840"/>
    </source>
</evidence>
<dbReference type="Proteomes" id="UP000178249">
    <property type="component" value="Unassembled WGS sequence"/>
</dbReference>
<dbReference type="Gene3D" id="3.40.50.300">
    <property type="entry name" value="P-loop containing nucleotide triphosphate hydrolases"/>
    <property type="match status" value="1"/>
</dbReference>
<keyword evidence="6 7" id="KW-0067">ATP-binding</keyword>
<dbReference type="GO" id="GO:0006235">
    <property type="term" value="P:dTTP biosynthetic process"/>
    <property type="evidence" value="ECO:0007669"/>
    <property type="project" value="UniProtKB-UniRule"/>
</dbReference>
<evidence type="ECO:0000259" key="8">
    <source>
        <dbReference type="Pfam" id="PF02223"/>
    </source>
</evidence>
<dbReference type="PANTHER" id="PTHR10344:SF1">
    <property type="entry name" value="THYMIDYLATE KINASE"/>
    <property type="match status" value="1"/>
</dbReference>
<dbReference type="InterPro" id="IPR018094">
    <property type="entry name" value="Thymidylate_kinase"/>
</dbReference>
<organism evidence="9 10">
    <name type="scientific">Candidatus Kaiserbacteria bacterium RIFCSPHIGHO2_01_FULL_48_10</name>
    <dbReference type="NCBI Taxonomy" id="1798476"/>
    <lineage>
        <taxon>Bacteria</taxon>
        <taxon>Candidatus Kaiseribacteriota</taxon>
    </lineage>
</organism>
<evidence type="ECO:0000256" key="7">
    <source>
        <dbReference type="HAMAP-Rule" id="MF_00165"/>
    </source>
</evidence>
<evidence type="ECO:0000256" key="5">
    <source>
        <dbReference type="ARBA" id="ARBA00022777"/>
    </source>
</evidence>
<evidence type="ECO:0000256" key="1">
    <source>
        <dbReference type="ARBA" id="ARBA00009776"/>
    </source>
</evidence>
<comment type="function">
    <text evidence="7">Phosphorylation of dTMP to form dTDP in both de novo and salvage pathways of dTTP synthesis.</text>
</comment>
<evidence type="ECO:0000256" key="3">
    <source>
        <dbReference type="ARBA" id="ARBA00022727"/>
    </source>
</evidence>
<evidence type="ECO:0000256" key="4">
    <source>
        <dbReference type="ARBA" id="ARBA00022741"/>
    </source>
</evidence>
<dbReference type="EC" id="2.7.4.9" evidence="7"/>
<keyword evidence="5 7" id="KW-0418">Kinase</keyword>
<comment type="caution">
    <text evidence="7">Lacks conserved residue(s) required for the propagation of feature annotation.</text>
</comment>
<proteinExistence type="inferred from homology"/>
<dbReference type="GO" id="GO:0006233">
    <property type="term" value="P:dTDP biosynthetic process"/>
    <property type="evidence" value="ECO:0007669"/>
    <property type="project" value="InterPro"/>
</dbReference>
<keyword evidence="4 7" id="KW-0547">Nucleotide-binding</keyword>
<dbReference type="InterPro" id="IPR027417">
    <property type="entry name" value="P-loop_NTPase"/>
</dbReference>
<accession>A0A1F6C1M9</accession>
<comment type="similarity">
    <text evidence="1 7">Belongs to the thymidylate kinase family.</text>
</comment>
<keyword evidence="3 7" id="KW-0545">Nucleotide biosynthesis</keyword>
<dbReference type="InterPro" id="IPR039430">
    <property type="entry name" value="Thymidylate_kin-like_dom"/>
</dbReference>
<dbReference type="GO" id="GO:0006227">
    <property type="term" value="P:dUDP biosynthetic process"/>
    <property type="evidence" value="ECO:0007669"/>
    <property type="project" value="TreeGrafter"/>
</dbReference>
<dbReference type="Pfam" id="PF02223">
    <property type="entry name" value="Thymidylate_kin"/>
    <property type="match status" value="1"/>
</dbReference>
<dbReference type="AlphaFoldDB" id="A0A1F6C1M9"/>
<name>A0A1F6C1M9_9BACT</name>
<gene>
    <name evidence="7" type="primary">tmk</name>
    <name evidence="9" type="ORF">A2841_03180</name>
</gene>
<evidence type="ECO:0000256" key="2">
    <source>
        <dbReference type="ARBA" id="ARBA00022679"/>
    </source>
</evidence>
<sequence>MTKKGKLIVIDGTDGVGKATQTKLLVSRLKKEGIPVATLDFPQYYNNFFGDFIAANLTGKYGNFLKVDPYIASVMYAADRFESKPKIEKWLQEGKTVILDRYVSANQMHQGGKIKNASKRKRFLKWLDKMEHGVFCLPRPDAIIYLHLPIKVVLKLLKNKDRKAKGAYMKGKKDRVEADKNYLENAQKSATELIRGNPSWKKIDCSDGSGDILPREIIHEKIYALVSRL</sequence>
<dbReference type="GO" id="GO:0004550">
    <property type="term" value="F:nucleoside diphosphate kinase activity"/>
    <property type="evidence" value="ECO:0007669"/>
    <property type="project" value="TreeGrafter"/>
</dbReference>
<evidence type="ECO:0000313" key="10">
    <source>
        <dbReference type="Proteomes" id="UP000178249"/>
    </source>
</evidence>
<dbReference type="HAMAP" id="MF_00165">
    <property type="entry name" value="Thymidylate_kinase"/>
    <property type="match status" value="1"/>
</dbReference>
<dbReference type="GO" id="GO:0005829">
    <property type="term" value="C:cytosol"/>
    <property type="evidence" value="ECO:0007669"/>
    <property type="project" value="TreeGrafter"/>
</dbReference>
<comment type="caution">
    <text evidence="9">The sequence shown here is derived from an EMBL/GenBank/DDBJ whole genome shotgun (WGS) entry which is preliminary data.</text>
</comment>
<dbReference type="CDD" id="cd01672">
    <property type="entry name" value="TMPK"/>
    <property type="match status" value="1"/>
</dbReference>
<dbReference type="GO" id="GO:0005524">
    <property type="term" value="F:ATP binding"/>
    <property type="evidence" value="ECO:0007669"/>
    <property type="project" value="UniProtKB-UniRule"/>
</dbReference>
<protein>
    <recommendedName>
        <fullName evidence="7">Thymidylate kinase</fullName>
        <ecNumber evidence="7">2.7.4.9</ecNumber>
    </recommendedName>
    <alternativeName>
        <fullName evidence="7">dTMP kinase</fullName>
    </alternativeName>
</protein>
<dbReference type="GO" id="GO:0004798">
    <property type="term" value="F:dTMP kinase activity"/>
    <property type="evidence" value="ECO:0007669"/>
    <property type="project" value="UniProtKB-UniRule"/>
</dbReference>
<feature type="domain" description="Thymidylate kinase-like" evidence="8">
    <location>
        <begin position="10"/>
        <end position="206"/>
    </location>
</feature>
<evidence type="ECO:0000313" key="9">
    <source>
        <dbReference type="EMBL" id="OGG43115.1"/>
    </source>
</evidence>
<keyword evidence="2 7" id="KW-0808">Transferase</keyword>